<accession>A0AAU9XFQ1</accession>
<protein>
    <submittedName>
        <fullName evidence="1">Uncharacterized protein</fullName>
    </submittedName>
</protein>
<gene>
    <name evidence="1" type="ORF">PMEA_00023183</name>
</gene>
<dbReference type="EMBL" id="CALNXJ010000042">
    <property type="protein sequence ID" value="CAH3146931.1"/>
    <property type="molecule type" value="Genomic_DNA"/>
</dbReference>
<reference evidence="1 2" key="1">
    <citation type="submission" date="2022-05" db="EMBL/GenBank/DDBJ databases">
        <authorList>
            <consortium name="Genoscope - CEA"/>
            <person name="William W."/>
        </authorList>
    </citation>
    <scope>NUCLEOTIDE SEQUENCE [LARGE SCALE GENOMIC DNA]</scope>
</reference>
<name>A0AAU9XFQ1_9CNID</name>
<dbReference type="Proteomes" id="UP001159428">
    <property type="component" value="Unassembled WGS sequence"/>
</dbReference>
<feature type="non-terminal residue" evidence="1">
    <location>
        <position position="1"/>
    </location>
</feature>
<keyword evidence="2" id="KW-1185">Reference proteome</keyword>
<dbReference type="AlphaFoldDB" id="A0AAU9XFQ1"/>
<evidence type="ECO:0000313" key="2">
    <source>
        <dbReference type="Proteomes" id="UP001159428"/>
    </source>
</evidence>
<proteinExistence type="predicted"/>
<comment type="caution">
    <text evidence="1">The sequence shown here is derived from an EMBL/GenBank/DDBJ whole genome shotgun (WGS) entry which is preliminary data.</text>
</comment>
<evidence type="ECO:0000313" key="1">
    <source>
        <dbReference type="EMBL" id="CAH3146931.1"/>
    </source>
</evidence>
<organism evidence="1 2">
    <name type="scientific">Pocillopora meandrina</name>
    <dbReference type="NCBI Taxonomy" id="46732"/>
    <lineage>
        <taxon>Eukaryota</taxon>
        <taxon>Metazoa</taxon>
        <taxon>Cnidaria</taxon>
        <taxon>Anthozoa</taxon>
        <taxon>Hexacorallia</taxon>
        <taxon>Scleractinia</taxon>
        <taxon>Astrocoeniina</taxon>
        <taxon>Pocilloporidae</taxon>
        <taxon>Pocillopora</taxon>
    </lineage>
</organism>
<sequence>IGSSFKRETCVSGGNLIKIYTHQCQVVNGKKQCPVYCNGRGTFDQQTRFEISKYKSKKCIQFDDGSIRYSLKVINGTDVIFEEQSACDTTTSHDFLFKEEKNTAGKFTYKYTSSTNQALYLGVSANCSDENLYFLSTTNQDKRCFMERWS</sequence>